<evidence type="ECO:0000313" key="7">
    <source>
        <dbReference type="Proteomes" id="UP000568050"/>
    </source>
</evidence>
<dbReference type="Gene3D" id="1.10.10.10">
    <property type="entry name" value="Winged helix-like DNA-binding domain superfamily/Winged helix DNA-binding domain"/>
    <property type="match status" value="1"/>
</dbReference>
<evidence type="ECO:0000256" key="1">
    <source>
        <dbReference type="ARBA" id="ARBA00009437"/>
    </source>
</evidence>
<dbReference type="AlphaFoldDB" id="A0A839QPD3"/>
<reference evidence="6 7" key="1">
    <citation type="submission" date="2020-08" db="EMBL/GenBank/DDBJ databases">
        <title>Sequencing the genomes of 1000 actinobacteria strains.</title>
        <authorList>
            <person name="Klenk H.-P."/>
        </authorList>
    </citation>
    <scope>NUCLEOTIDE SEQUENCE [LARGE SCALE GENOMIC DNA]</scope>
    <source>
        <strain evidence="6 7">DSM 23040</strain>
    </source>
</reference>
<dbReference type="InterPro" id="IPR005119">
    <property type="entry name" value="LysR_subst-bd"/>
</dbReference>
<proteinExistence type="inferred from homology"/>
<evidence type="ECO:0000256" key="4">
    <source>
        <dbReference type="ARBA" id="ARBA00023163"/>
    </source>
</evidence>
<organism evidence="6 7">
    <name type="scientific">Helcobacillus massiliensis</name>
    <dbReference type="NCBI Taxonomy" id="521392"/>
    <lineage>
        <taxon>Bacteria</taxon>
        <taxon>Bacillati</taxon>
        <taxon>Actinomycetota</taxon>
        <taxon>Actinomycetes</taxon>
        <taxon>Micrococcales</taxon>
        <taxon>Dermabacteraceae</taxon>
        <taxon>Helcobacillus</taxon>
    </lineage>
</organism>
<evidence type="ECO:0000313" key="6">
    <source>
        <dbReference type="EMBL" id="MBB3022174.1"/>
    </source>
</evidence>
<keyword evidence="4" id="KW-0804">Transcription</keyword>
<dbReference type="InterPro" id="IPR036390">
    <property type="entry name" value="WH_DNA-bd_sf"/>
</dbReference>
<protein>
    <submittedName>
        <fullName evidence="6">DNA-binding transcriptional LysR family regulator</fullName>
    </submittedName>
</protein>
<dbReference type="InterPro" id="IPR036388">
    <property type="entry name" value="WH-like_DNA-bd_sf"/>
</dbReference>
<dbReference type="GO" id="GO:0032993">
    <property type="term" value="C:protein-DNA complex"/>
    <property type="evidence" value="ECO:0007669"/>
    <property type="project" value="TreeGrafter"/>
</dbReference>
<keyword evidence="7" id="KW-1185">Reference proteome</keyword>
<dbReference type="SUPFAM" id="SSF46785">
    <property type="entry name" value="Winged helix' DNA-binding domain"/>
    <property type="match status" value="1"/>
</dbReference>
<evidence type="ECO:0000256" key="2">
    <source>
        <dbReference type="ARBA" id="ARBA00023015"/>
    </source>
</evidence>
<dbReference type="Pfam" id="PF03466">
    <property type="entry name" value="LysR_substrate"/>
    <property type="match status" value="1"/>
</dbReference>
<dbReference type="PROSITE" id="PS50931">
    <property type="entry name" value="HTH_LYSR"/>
    <property type="match status" value="1"/>
</dbReference>
<dbReference type="PANTHER" id="PTHR30346:SF29">
    <property type="entry name" value="LYSR SUBSTRATE-BINDING"/>
    <property type="match status" value="1"/>
</dbReference>
<dbReference type="Pfam" id="PF00126">
    <property type="entry name" value="HTH_1"/>
    <property type="match status" value="1"/>
</dbReference>
<keyword evidence="3 6" id="KW-0238">DNA-binding</keyword>
<name>A0A839QPD3_9MICO</name>
<dbReference type="GO" id="GO:0003677">
    <property type="term" value="F:DNA binding"/>
    <property type="evidence" value="ECO:0007669"/>
    <property type="project" value="UniProtKB-KW"/>
</dbReference>
<dbReference type="SUPFAM" id="SSF53850">
    <property type="entry name" value="Periplasmic binding protein-like II"/>
    <property type="match status" value="1"/>
</dbReference>
<dbReference type="PANTHER" id="PTHR30346">
    <property type="entry name" value="TRANSCRIPTIONAL DUAL REGULATOR HCAR-RELATED"/>
    <property type="match status" value="1"/>
</dbReference>
<feature type="domain" description="HTH lysR-type" evidence="5">
    <location>
        <begin position="2"/>
        <end position="59"/>
    </location>
</feature>
<evidence type="ECO:0000256" key="3">
    <source>
        <dbReference type="ARBA" id="ARBA00023125"/>
    </source>
</evidence>
<accession>A0A839QPD3</accession>
<evidence type="ECO:0000259" key="5">
    <source>
        <dbReference type="PROSITE" id="PS50931"/>
    </source>
</evidence>
<comment type="similarity">
    <text evidence="1">Belongs to the LysR transcriptional regulatory family.</text>
</comment>
<dbReference type="Gene3D" id="3.40.190.10">
    <property type="entry name" value="Periplasmic binding protein-like II"/>
    <property type="match status" value="2"/>
</dbReference>
<dbReference type="GO" id="GO:0003700">
    <property type="term" value="F:DNA-binding transcription factor activity"/>
    <property type="evidence" value="ECO:0007669"/>
    <property type="project" value="InterPro"/>
</dbReference>
<dbReference type="RefSeq" id="WP_183374027.1">
    <property type="nucleotide sequence ID" value="NZ_CBCSFZ010000008.1"/>
</dbReference>
<sequence length="318" mass="33986">MLSVKGLRVLVELERRGTLAEAARALNYTPSAVSQQLAALEREAGVALLTPVGRGVRLTDAGRMLAAHAHEIIGAIARAETDLANLSYTVSGQVRVASFQSVLLEVAPRALALLADEHPDLDVVLFQRDVDDAHSGLLSHAFDLILGEEFDGHPQPPVPGVQREDLLTDPLWVALPSALAAQRAPRRLADLADQPWALESSKTRMGRWARTECFAAGFNPRIRSESTDPTLHMQLVASGLAVSFVPALFGARLGRGIDVFALAGADGAAPRRTLYTEVRDGQARHLAIRAVRSAFVAAAGGIPVHRTNGTIRTGMMDA</sequence>
<dbReference type="EMBL" id="JACHWP010000001">
    <property type="protein sequence ID" value="MBB3022174.1"/>
    <property type="molecule type" value="Genomic_DNA"/>
</dbReference>
<dbReference type="Proteomes" id="UP000568050">
    <property type="component" value="Unassembled WGS sequence"/>
</dbReference>
<dbReference type="InterPro" id="IPR000847">
    <property type="entry name" value="LysR_HTH_N"/>
</dbReference>
<comment type="caution">
    <text evidence="6">The sequence shown here is derived from an EMBL/GenBank/DDBJ whole genome shotgun (WGS) entry which is preliminary data.</text>
</comment>
<gene>
    <name evidence="6" type="ORF">FHX50_000422</name>
</gene>
<keyword evidence="2" id="KW-0805">Transcription regulation</keyword>